<sequence length="302" mass="33085">MARLVVSVPTQSEFDYISKYDVEPVMWKVDSPAPRQDLDIAVMPYFFDVKKLAYLEGMSPRLVQLASIGFDGVAEQAPAGLTIANAATVHETATAELTLGLMLAAQREIPRMVRNQDRNHWENFRAVGLADSTVVIVGVGGVGTAIAERLEPFEVNTVRVASRERDDFRGHVYGIDQLPELLPTADIVVLAVPLSDSTQHLADDAFFSQMRDDSLFVNIARGKVADTEALIRHAGRIRVALDVVDPEPLPENSPLWSNPAVLIAPHVGGWSQAQFPRHNALVGRQIEHLLAGEEPENVVLTS</sequence>
<dbReference type="AlphaFoldDB" id="A0A2V1K9H2"/>
<dbReference type="PANTHER" id="PTHR43333:SF1">
    <property type="entry name" value="D-ISOMER SPECIFIC 2-HYDROXYACID DEHYDROGENASE NAD-BINDING DOMAIN-CONTAINING PROTEIN"/>
    <property type="match status" value="1"/>
</dbReference>
<evidence type="ECO:0000313" key="5">
    <source>
        <dbReference type="Proteomes" id="UP000245283"/>
    </source>
</evidence>
<keyword evidence="5" id="KW-1185">Reference proteome</keyword>
<gene>
    <name evidence="4" type="ORF">DD236_05600</name>
</gene>
<dbReference type="InterPro" id="IPR036291">
    <property type="entry name" value="NAD(P)-bd_dom_sf"/>
</dbReference>
<evidence type="ECO:0000313" key="4">
    <source>
        <dbReference type="EMBL" id="PWF26337.1"/>
    </source>
</evidence>
<dbReference type="Proteomes" id="UP000245283">
    <property type="component" value="Unassembled WGS sequence"/>
</dbReference>
<keyword evidence="1" id="KW-0560">Oxidoreductase</keyword>
<reference evidence="5" key="1">
    <citation type="submission" date="2018-05" db="EMBL/GenBank/DDBJ databases">
        <authorList>
            <person name="Li Y."/>
        </authorList>
    </citation>
    <scope>NUCLEOTIDE SEQUENCE [LARGE SCALE GENOMIC DNA]</scope>
    <source>
        <strain evidence="5">sk1b4</strain>
    </source>
</reference>
<organism evidence="4 5">
    <name type="scientific">Ancrocorticia populi</name>
    <dbReference type="NCBI Taxonomy" id="2175228"/>
    <lineage>
        <taxon>Bacteria</taxon>
        <taxon>Bacillati</taxon>
        <taxon>Actinomycetota</taxon>
        <taxon>Actinomycetes</taxon>
        <taxon>Actinomycetales</taxon>
        <taxon>Actinomycetaceae</taxon>
        <taxon>Ancrocorticia</taxon>
    </lineage>
</organism>
<comment type="caution">
    <text evidence="4">The sequence shown here is derived from an EMBL/GenBank/DDBJ whole genome shotgun (WGS) entry which is preliminary data.</text>
</comment>
<dbReference type="GO" id="GO:0016491">
    <property type="term" value="F:oxidoreductase activity"/>
    <property type="evidence" value="ECO:0007669"/>
    <property type="project" value="UniProtKB-KW"/>
</dbReference>
<evidence type="ECO:0000259" key="3">
    <source>
        <dbReference type="Pfam" id="PF02826"/>
    </source>
</evidence>
<dbReference type="SUPFAM" id="SSF51735">
    <property type="entry name" value="NAD(P)-binding Rossmann-fold domains"/>
    <property type="match status" value="1"/>
</dbReference>
<dbReference type="PANTHER" id="PTHR43333">
    <property type="entry name" value="2-HACID_DH_C DOMAIN-CONTAINING PROTEIN"/>
    <property type="match status" value="1"/>
</dbReference>
<evidence type="ECO:0000256" key="1">
    <source>
        <dbReference type="ARBA" id="ARBA00023002"/>
    </source>
</evidence>
<proteinExistence type="predicted"/>
<dbReference type="OrthoDB" id="4324715at2"/>
<dbReference type="InterPro" id="IPR006140">
    <property type="entry name" value="D-isomer_DH_NAD-bd"/>
</dbReference>
<accession>A0A2V1K9H2</accession>
<dbReference type="EMBL" id="QETB01000003">
    <property type="protein sequence ID" value="PWF26337.1"/>
    <property type="molecule type" value="Genomic_DNA"/>
</dbReference>
<feature type="domain" description="D-isomer specific 2-hydroxyacid dehydrogenase NAD-binding" evidence="3">
    <location>
        <begin position="99"/>
        <end position="268"/>
    </location>
</feature>
<dbReference type="RefSeq" id="WP_109093409.1">
    <property type="nucleotide sequence ID" value="NZ_CAMELQ010000001.1"/>
</dbReference>
<name>A0A2V1K9H2_9ACTO</name>
<dbReference type="Gene3D" id="3.40.50.720">
    <property type="entry name" value="NAD(P)-binding Rossmann-like Domain"/>
    <property type="match status" value="2"/>
</dbReference>
<evidence type="ECO:0000256" key="2">
    <source>
        <dbReference type="ARBA" id="ARBA00023027"/>
    </source>
</evidence>
<dbReference type="SUPFAM" id="SSF52283">
    <property type="entry name" value="Formate/glycerate dehydrogenase catalytic domain-like"/>
    <property type="match status" value="1"/>
</dbReference>
<protein>
    <submittedName>
        <fullName evidence="4">Hydroxyacid dehydrogenase</fullName>
    </submittedName>
</protein>
<dbReference type="GO" id="GO:0051287">
    <property type="term" value="F:NAD binding"/>
    <property type="evidence" value="ECO:0007669"/>
    <property type="project" value="InterPro"/>
</dbReference>
<keyword evidence="2" id="KW-0520">NAD</keyword>
<dbReference type="Pfam" id="PF02826">
    <property type="entry name" value="2-Hacid_dh_C"/>
    <property type="match status" value="1"/>
</dbReference>